<accession>A0ABP9NW10</accession>
<evidence type="ECO:0000256" key="5">
    <source>
        <dbReference type="ARBA" id="ARBA00023136"/>
    </source>
</evidence>
<dbReference type="InterPro" id="IPR013833">
    <property type="entry name" value="Cyt_c_oxidase_su3_a-hlx"/>
</dbReference>
<feature type="compositionally biased region" description="Basic and acidic residues" evidence="7">
    <location>
        <begin position="358"/>
        <end position="377"/>
    </location>
</feature>
<evidence type="ECO:0000259" key="9">
    <source>
        <dbReference type="PROSITE" id="PS50253"/>
    </source>
</evidence>
<keyword evidence="4 8" id="KW-1133">Transmembrane helix</keyword>
<dbReference type="InterPro" id="IPR000298">
    <property type="entry name" value="Cyt_c_oxidase-like_su3"/>
</dbReference>
<dbReference type="PANTHER" id="PTHR11403">
    <property type="entry name" value="CYTOCHROME C OXIDASE SUBUNIT III"/>
    <property type="match status" value="1"/>
</dbReference>
<proteinExistence type="inferred from homology"/>
<dbReference type="InterPro" id="IPR024791">
    <property type="entry name" value="Cyt_c/ubiquinol_Oxase_su3"/>
</dbReference>
<dbReference type="RefSeq" id="WP_345734527.1">
    <property type="nucleotide sequence ID" value="NZ_BAABIA010000001.1"/>
</dbReference>
<evidence type="ECO:0000256" key="8">
    <source>
        <dbReference type="SAM" id="Phobius"/>
    </source>
</evidence>
<feature type="region of interest" description="Disordered" evidence="7">
    <location>
        <begin position="349"/>
        <end position="378"/>
    </location>
</feature>
<feature type="transmembrane region" description="Helical" evidence="8">
    <location>
        <begin position="452"/>
        <end position="470"/>
    </location>
</feature>
<evidence type="ECO:0000256" key="2">
    <source>
        <dbReference type="ARBA" id="ARBA00010581"/>
    </source>
</evidence>
<evidence type="ECO:0000256" key="6">
    <source>
        <dbReference type="SAM" id="Coils"/>
    </source>
</evidence>
<evidence type="ECO:0000313" key="10">
    <source>
        <dbReference type="EMBL" id="GAA5133068.1"/>
    </source>
</evidence>
<dbReference type="PANTHER" id="PTHR11403:SF6">
    <property type="entry name" value="NITRIC OXIDE REDUCTASE SUBUNIT E"/>
    <property type="match status" value="1"/>
</dbReference>
<feature type="transmembrane region" description="Helical" evidence="8">
    <location>
        <begin position="92"/>
        <end position="110"/>
    </location>
</feature>
<protein>
    <recommendedName>
        <fullName evidence="9">Heme-copper oxidase subunit III family profile domain-containing protein</fullName>
    </recommendedName>
</protein>
<comment type="caution">
    <text evidence="10">The sequence shown here is derived from an EMBL/GenBank/DDBJ whole genome shotgun (WGS) entry which is preliminary data.</text>
</comment>
<dbReference type="InterPro" id="IPR035973">
    <property type="entry name" value="Cyt_c_oxidase_su3-like_sf"/>
</dbReference>
<evidence type="ECO:0000313" key="11">
    <source>
        <dbReference type="Proteomes" id="UP001499852"/>
    </source>
</evidence>
<dbReference type="Gene3D" id="1.20.120.80">
    <property type="entry name" value="Cytochrome c oxidase, subunit III, four-helix bundle"/>
    <property type="match status" value="2"/>
</dbReference>
<dbReference type="Proteomes" id="UP001499852">
    <property type="component" value="Unassembled WGS sequence"/>
</dbReference>
<dbReference type="Pfam" id="PF00510">
    <property type="entry name" value="COX3"/>
    <property type="match status" value="2"/>
</dbReference>
<comment type="similarity">
    <text evidence="2">Belongs to the cytochrome c oxidase subunit 3 family.</text>
</comment>
<comment type="subcellular location">
    <subcellularLocation>
        <location evidence="1">Membrane</location>
        <topology evidence="1">Multi-pass membrane protein</topology>
    </subcellularLocation>
</comment>
<dbReference type="EMBL" id="BAABIA010000001">
    <property type="protein sequence ID" value="GAA5133068.1"/>
    <property type="molecule type" value="Genomic_DNA"/>
</dbReference>
<evidence type="ECO:0000256" key="3">
    <source>
        <dbReference type="ARBA" id="ARBA00022692"/>
    </source>
</evidence>
<feature type="coiled-coil region" evidence="6">
    <location>
        <begin position="197"/>
        <end position="224"/>
    </location>
</feature>
<dbReference type="CDD" id="cd00386">
    <property type="entry name" value="Heme_Cu_Oxidase_III_like"/>
    <property type="match status" value="2"/>
</dbReference>
<keyword evidence="6" id="KW-0175">Coiled coil</keyword>
<feature type="transmembrane region" description="Helical" evidence="8">
    <location>
        <begin position="404"/>
        <end position="431"/>
    </location>
</feature>
<evidence type="ECO:0000256" key="7">
    <source>
        <dbReference type="SAM" id="MobiDB-lite"/>
    </source>
</evidence>
<keyword evidence="11" id="KW-1185">Reference proteome</keyword>
<feature type="transmembrane region" description="Helical" evidence="8">
    <location>
        <begin position="20"/>
        <end position="42"/>
    </location>
</feature>
<dbReference type="PROSITE" id="PS50253">
    <property type="entry name" value="COX3"/>
    <property type="match status" value="1"/>
</dbReference>
<keyword evidence="3 8" id="KW-0812">Transmembrane</keyword>
<dbReference type="SUPFAM" id="SSF81452">
    <property type="entry name" value="Cytochrome c oxidase subunit III-like"/>
    <property type="match status" value="2"/>
</dbReference>
<keyword evidence="5 8" id="KW-0472">Membrane</keyword>
<sequence>MDIPYTVTARPDTGLYNAKVGIWLFLASEVMLFGGLFSSYIFLRVGADYHWPVHELNVTMGFINTLVLIFSSVTVLLAWANLKLRNIGKFKMYMALTILCAMAFMVIKGFEYRSKFNHYAVKLTDGTFLTGHLDEGYEIKFGEAKDFTLTITGENKAVDADPAGYVVPFVDGELPSFKLDSGEEFSLEASAFKAFRKKTVAAAKETLEKRRQELRDQGKADKARELNIVPDTTIKIVASQPVKFKVKPSKLLGYSADTITFADGTTAKGKLIDDKMTLTVDGVDARSVPDAEKSLAWSSQYLGEGWKKAFIANRDHAQAEFKEHYPNRDPQKSATHQKEAFYLKVESDTPPAASTAHGEGHAAEAKAAHGDSHDAHAGHGPKVVLEKKDIAFYSNYTPKLNTYYAIYFTLTGLHGLHVVAGALVLTYFLLFDGKMLRNDPERLANRVEVGGLFWHFVDLVWIFLFPLLYLL</sequence>
<evidence type="ECO:0000256" key="4">
    <source>
        <dbReference type="ARBA" id="ARBA00022989"/>
    </source>
</evidence>
<name>A0ABP9NW10_9BACT</name>
<feature type="domain" description="Heme-copper oxidase subunit III family profile" evidence="9">
    <location>
        <begin position="1"/>
        <end position="471"/>
    </location>
</feature>
<feature type="transmembrane region" description="Helical" evidence="8">
    <location>
        <begin position="62"/>
        <end position="80"/>
    </location>
</feature>
<gene>
    <name evidence="10" type="ORF">GCM10023213_02240</name>
</gene>
<organism evidence="10 11">
    <name type="scientific">Prosthecobacter algae</name>
    <dbReference type="NCBI Taxonomy" id="1144682"/>
    <lineage>
        <taxon>Bacteria</taxon>
        <taxon>Pseudomonadati</taxon>
        <taxon>Verrucomicrobiota</taxon>
        <taxon>Verrucomicrobiia</taxon>
        <taxon>Verrucomicrobiales</taxon>
        <taxon>Verrucomicrobiaceae</taxon>
        <taxon>Prosthecobacter</taxon>
    </lineage>
</organism>
<evidence type="ECO:0000256" key="1">
    <source>
        <dbReference type="ARBA" id="ARBA00004141"/>
    </source>
</evidence>
<reference evidence="11" key="1">
    <citation type="journal article" date="2019" name="Int. J. Syst. Evol. Microbiol.">
        <title>The Global Catalogue of Microorganisms (GCM) 10K type strain sequencing project: providing services to taxonomists for standard genome sequencing and annotation.</title>
        <authorList>
            <consortium name="The Broad Institute Genomics Platform"/>
            <consortium name="The Broad Institute Genome Sequencing Center for Infectious Disease"/>
            <person name="Wu L."/>
            <person name="Ma J."/>
        </authorList>
    </citation>
    <scope>NUCLEOTIDE SEQUENCE [LARGE SCALE GENOMIC DNA]</scope>
    <source>
        <strain evidence="11">JCM 18053</strain>
    </source>
</reference>